<reference evidence="8 9" key="1">
    <citation type="journal article" date="2010" name="Stand. Genomic Sci.">
        <title>Complete genome sequence of Streptosporangium roseum type strain (NI 9100).</title>
        <authorList>
            <person name="Nolan M."/>
            <person name="Sikorski J."/>
            <person name="Jando M."/>
            <person name="Lucas S."/>
            <person name="Lapidus A."/>
            <person name="Glavina Del Rio T."/>
            <person name="Chen F."/>
            <person name="Tice H."/>
            <person name="Pitluck S."/>
            <person name="Cheng J.F."/>
            <person name="Chertkov O."/>
            <person name="Sims D."/>
            <person name="Meincke L."/>
            <person name="Brettin T."/>
            <person name="Han C."/>
            <person name="Detter J.C."/>
            <person name="Bruce D."/>
            <person name="Goodwin L."/>
            <person name="Land M."/>
            <person name="Hauser L."/>
            <person name="Chang Y.J."/>
            <person name="Jeffries C.D."/>
            <person name="Ivanova N."/>
            <person name="Mavromatis K."/>
            <person name="Mikhailova N."/>
            <person name="Chen A."/>
            <person name="Palaniappan K."/>
            <person name="Chain P."/>
            <person name="Rohde M."/>
            <person name="Goker M."/>
            <person name="Bristow J."/>
            <person name="Eisen J.A."/>
            <person name="Markowitz V."/>
            <person name="Hugenholtz P."/>
            <person name="Kyrpides N.C."/>
            <person name="Klenk H.P."/>
        </authorList>
    </citation>
    <scope>NUCLEOTIDE SEQUENCE [LARGE SCALE GENOMIC DNA]</scope>
    <source>
        <strain evidence="9">ATCC 12428 / DSM 43021 / JCM 3005 / NI 9100</strain>
    </source>
</reference>
<dbReference type="InterPro" id="IPR013324">
    <property type="entry name" value="RNA_pol_sigma_r3/r4-like"/>
</dbReference>
<keyword evidence="2" id="KW-0805">Transcription regulation</keyword>
<feature type="transmembrane region" description="Helical" evidence="7">
    <location>
        <begin position="281"/>
        <end position="300"/>
    </location>
</feature>
<evidence type="ECO:0000256" key="4">
    <source>
        <dbReference type="ARBA" id="ARBA00023125"/>
    </source>
</evidence>
<dbReference type="RefSeq" id="WP_012895528.1">
    <property type="nucleotide sequence ID" value="NC_013595.1"/>
</dbReference>
<dbReference type="InterPro" id="IPR036388">
    <property type="entry name" value="WH-like_DNA-bd_sf"/>
</dbReference>
<dbReference type="PRINTS" id="PR01217">
    <property type="entry name" value="PRICHEXTENSN"/>
</dbReference>
<evidence type="ECO:0000256" key="7">
    <source>
        <dbReference type="SAM" id="Phobius"/>
    </source>
</evidence>
<keyword evidence="5" id="KW-0804">Transcription</keyword>
<feature type="compositionally biased region" description="Low complexity" evidence="6">
    <location>
        <begin position="306"/>
        <end position="322"/>
    </location>
</feature>
<dbReference type="Gene3D" id="1.10.1740.10">
    <property type="match status" value="1"/>
</dbReference>
<keyword evidence="7" id="KW-0812">Transmembrane</keyword>
<feature type="compositionally biased region" description="Low complexity" evidence="6">
    <location>
        <begin position="389"/>
        <end position="411"/>
    </location>
</feature>
<evidence type="ECO:0000256" key="5">
    <source>
        <dbReference type="ARBA" id="ARBA00023163"/>
    </source>
</evidence>
<evidence type="ECO:0000256" key="3">
    <source>
        <dbReference type="ARBA" id="ARBA00023082"/>
    </source>
</evidence>
<dbReference type="STRING" id="479432.Sros_9182"/>
<keyword evidence="7" id="KW-0472">Membrane</keyword>
<keyword evidence="7" id="KW-1133">Transmembrane helix</keyword>
<evidence type="ECO:0000256" key="6">
    <source>
        <dbReference type="SAM" id="MobiDB-lite"/>
    </source>
</evidence>
<feature type="region of interest" description="Disordered" evidence="6">
    <location>
        <begin position="306"/>
        <end position="353"/>
    </location>
</feature>
<dbReference type="GO" id="GO:0003677">
    <property type="term" value="F:DNA binding"/>
    <property type="evidence" value="ECO:0007669"/>
    <property type="project" value="UniProtKB-KW"/>
</dbReference>
<feature type="compositionally biased region" description="Pro residues" evidence="6">
    <location>
        <begin position="460"/>
        <end position="485"/>
    </location>
</feature>
<dbReference type="GO" id="GO:0016987">
    <property type="term" value="F:sigma factor activity"/>
    <property type="evidence" value="ECO:0007669"/>
    <property type="project" value="UniProtKB-KW"/>
</dbReference>
<dbReference type="InterPro" id="IPR013325">
    <property type="entry name" value="RNA_pol_sigma_r2"/>
</dbReference>
<feature type="compositionally biased region" description="Low complexity" evidence="6">
    <location>
        <begin position="559"/>
        <end position="571"/>
    </location>
</feature>
<proteinExistence type="inferred from homology"/>
<accession>D2BB37</accession>
<dbReference type="SUPFAM" id="SSF88659">
    <property type="entry name" value="Sigma3 and sigma4 domains of RNA polymerase sigma factors"/>
    <property type="match status" value="1"/>
</dbReference>
<dbReference type="SUPFAM" id="SSF88946">
    <property type="entry name" value="Sigma2 domain of RNA polymerase sigma factors"/>
    <property type="match status" value="1"/>
</dbReference>
<feature type="region of interest" description="Disordered" evidence="6">
    <location>
        <begin position="370"/>
        <end position="628"/>
    </location>
</feature>
<feature type="compositionally biased region" description="Pro residues" evidence="6">
    <location>
        <begin position="572"/>
        <end position="591"/>
    </location>
</feature>
<dbReference type="KEGG" id="sro:Sros_9182"/>
<evidence type="ECO:0000313" key="9">
    <source>
        <dbReference type="Proteomes" id="UP000002029"/>
    </source>
</evidence>
<evidence type="ECO:0000256" key="2">
    <source>
        <dbReference type="ARBA" id="ARBA00023015"/>
    </source>
</evidence>
<dbReference type="InterPro" id="IPR039425">
    <property type="entry name" value="RNA_pol_sigma-70-like"/>
</dbReference>
<feature type="compositionally biased region" description="Pro residues" evidence="6">
    <location>
        <begin position="493"/>
        <end position="502"/>
    </location>
</feature>
<evidence type="ECO:0000256" key="1">
    <source>
        <dbReference type="ARBA" id="ARBA00010641"/>
    </source>
</evidence>
<gene>
    <name evidence="8" type="ordered locus">Sros_9182</name>
</gene>
<keyword evidence="3" id="KW-0731">Sigma factor</keyword>
<dbReference type="AlphaFoldDB" id="D2BB37"/>
<dbReference type="EMBL" id="CP001814">
    <property type="protein sequence ID" value="ACZ91801.1"/>
    <property type="molecule type" value="Genomic_DNA"/>
</dbReference>
<protein>
    <submittedName>
        <fullName evidence="8">RNA polymerase, sigma-24 subunit, ECF subfamily</fullName>
    </submittedName>
</protein>
<dbReference type="Proteomes" id="UP000002029">
    <property type="component" value="Chromosome"/>
</dbReference>
<dbReference type="OrthoDB" id="3492533at2"/>
<dbReference type="PANTHER" id="PTHR43133:SF8">
    <property type="entry name" value="RNA POLYMERASE SIGMA FACTOR HI_1459-RELATED"/>
    <property type="match status" value="1"/>
</dbReference>
<comment type="similarity">
    <text evidence="1">Belongs to the sigma-70 factor family. ECF subfamily.</text>
</comment>
<sequence length="628" mass="63856">MNDSVLVEALRAREAGALTALYDLHAEGLYRYCWFMLGGPDGAQVALRDTLIAAEAHVHALADPGRLAAWLYALARGECVRRRPAAAPAPASVAGPVPAENGDAGLRVMARNATGSLSPGEREVLELVSRHGLSVADLAAVLGVSARRAGAMYGSARDRLRDLVTVEVLARKGPHDCASRARLPAGFTGELTPGTRERMIRHVSRCDTCAPHRAGQVSAAKVFDLLPGVALPETLRVRVMSGFADPELVPYRQYVARRTGLLDAAGFPVERVRGHRRRSRAAIAAAAAVAAVAAMALISLQAAMTSGGPPAGTAPGASPATGGLPGIRPPRSPEPRDTPTAPESRYEGSSAYPIGPAPLIGSIGPALPVAVTRPEPMPDRRVPGPVPAPTSTGGPPDRPGGPTAGPAGPSWPQEPAPVLSGPPRPGAWERPAAPRLGTWERPGPPRGHQGIRPPRRCRPTPGPPPAAPRPVPTPAVPSPARPTPPSTTARPAPTAPKPPRPAPTTAKPAPTAPRPAPTTAKPAPTAPRPAPTTAKPAPTAPRPAPTTAKPAPTAPKPAPATAKPVPTTAKPAPAPPRPVPADRPTGGPPAVPAASPARPVDPPASTERPAAESAGPPSGAPSGAGAEA</sequence>
<dbReference type="PANTHER" id="PTHR43133">
    <property type="entry name" value="RNA POLYMERASE ECF-TYPE SIGMA FACTO"/>
    <property type="match status" value="1"/>
</dbReference>
<evidence type="ECO:0000313" key="8">
    <source>
        <dbReference type="EMBL" id="ACZ91801.1"/>
    </source>
</evidence>
<feature type="compositionally biased region" description="Pro residues" evidence="6">
    <location>
        <begin position="412"/>
        <end position="425"/>
    </location>
</feature>
<organism evidence="8 9">
    <name type="scientific">Streptosporangium roseum (strain ATCC 12428 / DSM 43021 / JCM 3005 / KCTC 9067 / NCIMB 10171 / NRRL 2505 / NI 9100)</name>
    <dbReference type="NCBI Taxonomy" id="479432"/>
    <lineage>
        <taxon>Bacteria</taxon>
        <taxon>Bacillati</taxon>
        <taxon>Actinomycetota</taxon>
        <taxon>Actinomycetes</taxon>
        <taxon>Streptosporangiales</taxon>
        <taxon>Streptosporangiaceae</taxon>
        <taxon>Streptosporangium</taxon>
    </lineage>
</organism>
<dbReference type="eggNOG" id="COG1595">
    <property type="taxonomic scope" value="Bacteria"/>
</dbReference>
<dbReference type="HOGENOM" id="CLU_435399_0_0_11"/>
<dbReference type="Gene3D" id="1.10.10.10">
    <property type="entry name" value="Winged helix-like DNA-binding domain superfamily/Winged helix DNA-binding domain"/>
    <property type="match status" value="1"/>
</dbReference>
<keyword evidence="4" id="KW-0238">DNA-binding</keyword>
<name>D2BB37_STRRD</name>
<feature type="compositionally biased region" description="Low complexity" evidence="6">
    <location>
        <begin position="611"/>
        <end position="628"/>
    </location>
</feature>
<keyword evidence="9" id="KW-1185">Reference proteome</keyword>
<dbReference type="GO" id="GO:0006352">
    <property type="term" value="P:DNA-templated transcription initiation"/>
    <property type="evidence" value="ECO:0007669"/>
    <property type="project" value="InterPro"/>
</dbReference>